<evidence type="ECO:0000313" key="2">
    <source>
        <dbReference type="Proteomes" id="UP001152622"/>
    </source>
</evidence>
<keyword evidence="2" id="KW-1185">Reference proteome</keyword>
<reference evidence="1" key="1">
    <citation type="journal article" date="2023" name="Science">
        <title>Genome structures resolve the early diversification of teleost fishes.</title>
        <authorList>
            <person name="Parey E."/>
            <person name="Louis A."/>
            <person name="Montfort J."/>
            <person name="Bouchez O."/>
            <person name="Roques C."/>
            <person name="Iampietro C."/>
            <person name="Lluch J."/>
            <person name="Castinel A."/>
            <person name="Donnadieu C."/>
            <person name="Desvignes T."/>
            <person name="Floi Bucao C."/>
            <person name="Jouanno E."/>
            <person name="Wen M."/>
            <person name="Mejri S."/>
            <person name="Dirks R."/>
            <person name="Jansen H."/>
            <person name="Henkel C."/>
            <person name="Chen W.J."/>
            <person name="Zahm M."/>
            <person name="Cabau C."/>
            <person name="Klopp C."/>
            <person name="Thompson A.W."/>
            <person name="Robinson-Rechavi M."/>
            <person name="Braasch I."/>
            <person name="Lecointre G."/>
            <person name="Bobe J."/>
            <person name="Postlethwait J.H."/>
            <person name="Berthelot C."/>
            <person name="Roest Crollius H."/>
            <person name="Guiguen Y."/>
        </authorList>
    </citation>
    <scope>NUCLEOTIDE SEQUENCE</scope>
    <source>
        <strain evidence="1">WJC10195</strain>
    </source>
</reference>
<dbReference type="EMBL" id="JAINUF010000001">
    <property type="protein sequence ID" value="KAJ8380384.1"/>
    <property type="molecule type" value="Genomic_DNA"/>
</dbReference>
<dbReference type="Proteomes" id="UP001152622">
    <property type="component" value="Chromosome 1"/>
</dbReference>
<gene>
    <name evidence="1" type="ORF">SKAU_G00011620</name>
</gene>
<protein>
    <submittedName>
        <fullName evidence="1">Uncharacterized protein</fullName>
    </submittedName>
</protein>
<name>A0A9Q1JDK4_SYNKA</name>
<organism evidence="1 2">
    <name type="scientific">Synaphobranchus kaupii</name>
    <name type="common">Kaup's arrowtooth eel</name>
    <dbReference type="NCBI Taxonomy" id="118154"/>
    <lineage>
        <taxon>Eukaryota</taxon>
        <taxon>Metazoa</taxon>
        <taxon>Chordata</taxon>
        <taxon>Craniata</taxon>
        <taxon>Vertebrata</taxon>
        <taxon>Euteleostomi</taxon>
        <taxon>Actinopterygii</taxon>
        <taxon>Neopterygii</taxon>
        <taxon>Teleostei</taxon>
        <taxon>Anguilliformes</taxon>
        <taxon>Synaphobranchidae</taxon>
        <taxon>Synaphobranchus</taxon>
    </lineage>
</organism>
<proteinExistence type="predicted"/>
<sequence>MHSIPAPAAGRPTSRHTEIERVEAEHTFQRPWELPEWQRLCPAIPAPPLPHPSAPPHPSALPPDCSGLRCHSNQHYQCA</sequence>
<dbReference type="AlphaFoldDB" id="A0A9Q1JDK4"/>
<comment type="caution">
    <text evidence="1">The sequence shown here is derived from an EMBL/GenBank/DDBJ whole genome shotgun (WGS) entry which is preliminary data.</text>
</comment>
<evidence type="ECO:0000313" key="1">
    <source>
        <dbReference type="EMBL" id="KAJ8380384.1"/>
    </source>
</evidence>
<accession>A0A9Q1JDK4</accession>